<dbReference type="Proteomes" id="UP000250275">
    <property type="component" value="Unassembled WGS sequence"/>
</dbReference>
<dbReference type="EMBL" id="KQ766848">
    <property type="protein sequence ID" value="OAD53557.1"/>
    <property type="molecule type" value="Genomic_DNA"/>
</dbReference>
<sequence length="336" mass="36858">MALSIVIYTAIRWIPAIHYALECPAWNWGGQKYWSRHVRVDFCSIQCPKAFSLALARPAMVASARYDESCFVRCSSMTCSALGTAGMAVPARYVELGYVSLCSACLGWVWQPSDSVGNIVCDFCAGEGRSWGGFWCKVSARNHDGTDDPYSCKAELRSAGDFGEVVGPDPASPLTSPPRWCPWGPVGTAPCTMCMPLDAKEGVAMGHGDLRLDLISMPDLKWPKEKCANTGISPGDLLKPTRVLRGLTSSAGWTCSFLWFVSILIRTQHLPLYPKMDQVRQSCALAPRSLRNNSCDFCTVHCYSEDFCTLLGYTILFLALGRPATAVARYVDLVYV</sequence>
<proteinExistence type="predicted"/>
<keyword evidence="2" id="KW-1185">Reference proteome</keyword>
<gene>
    <name evidence="1" type="ORF">WN48_09774</name>
</gene>
<evidence type="ECO:0000313" key="1">
    <source>
        <dbReference type="EMBL" id="OAD53557.1"/>
    </source>
</evidence>
<name>A0A310S729_9HYME</name>
<protein>
    <submittedName>
        <fullName evidence="1">Uncharacterized protein</fullName>
    </submittedName>
</protein>
<evidence type="ECO:0000313" key="2">
    <source>
        <dbReference type="Proteomes" id="UP000250275"/>
    </source>
</evidence>
<organism evidence="1 2">
    <name type="scientific">Eufriesea mexicana</name>
    <dbReference type="NCBI Taxonomy" id="516756"/>
    <lineage>
        <taxon>Eukaryota</taxon>
        <taxon>Metazoa</taxon>
        <taxon>Ecdysozoa</taxon>
        <taxon>Arthropoda</taxon>
        <taxon>Hexapoda</taxon>
        <taxon>Insecta</taxon>
        <taxon>Pterygota</taxon>
        <taxon>Neoptera</taxon>
        <taxon>Endopterygota</taxon>
        <taxon>Hymenoptera</taxon>
        <taxon>Apocrita</taxon>
        <taxon>Aculeata</taxon>
        <taxon>Apoidea</taxon>
        <taxon>Anthophila</taxon>
        <taxon>Apidae</taxon>
        <taxon>Eufriesea</taxon>
    </lineage>
</organism>
<dbReference type="AlphaFoldDB" id="A0A310S729"/>
<accession>A0A310S729</accession>
<reference evidence="1 2" key="1">
    <citation type="submission" date="2015-07" db="EMBL/GenBank/DDBJ databases">
        <title>The genome of Eufriesea mexicana.</title>
        <authorList>
            <person name="Pan H."/>
            <person name="Kapheim K."/>
        </authorList>
    </citation>
    <scope>NUCLEOTIDE SEQUENCE [LARGE SCALE GENOMIC DNA]</scope>
    <source>
        <strain evidence="1">0111107269</strain>
        <tissue evidence="1">Whole body</tissue>
    </source>
</reference>